<dbReference type="RefSeq" id="XP_002430604.1">
    <property type="nucleotide sequence ID" value="XM_002430559.1"/>
</dbReference>
<keyword evidence="1" id="KW-0175">Coiled coil</keyword>
<dbReference type="KEGG" id="phu:Phum_PHUM491650"/>
<name>E0VWW0_PEDHC</name>
<dbReference type="STRING" id="121224.E0VWW0"/>
<evidence type="ECO:0000256" key="2">
    <source>
        <dbReference type="SAM" id="MobiDB-lite"/>
    </source>
</evidence>
<dbReference type="GeneID" id="8235842"/>
<dbReference type="AlphaFoldDB" id="E0VWW0"/>
<dbReference type="CTD" id="8235842"/>
<feature type="coiled-coil region" evidence="1">
    <location>
        <begin position="52"/>
        <end position="124"/>
    </location>
</feature>
<feature type="compositionally biased region" description="Acidic residues" evidence="2">
    <location>
        <begin position="1"/>
        <end position="16"/>
    </location>
</feature>
<dbReference type="HOGENOM" id="CLU_501856_0_0_1"/>
<organism>
    <name type="scientific">Pediculus humanus subsp. corporis</name>
    <name type="common">Body louse</name>
    <dbReference type="NCBI Taxonomy" id="121224"/>
    <lineage>
        <taxon>Eukaryota</taxon>
        <taxon>Metazoa</taxon>
        <taxon>Ecdysozoa</taxon>
        <taxon>Arthropoda</taxon>
        <taxon>Hexapoda</taxon>
        <taxon>Insecta</taxon>
        <taxon>Pterygota</taxon>
        <taxon>Neoptera</taxon>
        <taxon>Paraneoptera</taxon>
        <taxon>Psocodea</taxon>
        <taxon>Troctomorpha</taxon>
        <taxon>Phthiraptera</taxon>
        <taxon>Anoplura</taxon>
        <taxon>Pediculidae</taxon>
        <taxon>Pediculus</taxon>
    </lineage>
</organism>
<evidence type="ECO:0000256" key="1">
    <source>
        <dbReference type="SAM" id="Coils"/>
    </source>
</evidence>
<feature type="region of interest" description="Disordered" evidence="2">
    <location>
        <begin position="1"/>
        <end position="33"/>
    </location>
</feature>
<dbReference type="EMBL" id="AAZO01005944">
    <property type="status" value="NOT_ANNOTATED_CDS"/>
    <property type="molecule type" value="Genomic_DNA"/>
</dbReference>
<dbReference type="Proteomes" id="UP000009046">
    <property type="component" value="Unassembled WGS sequence"/>
</dbReference>
<reference evidence="4" key="3">
    <citation type="submission" date="2020-05" db="UniProtKB">
        <authorList>
            <consortium name="EnsemblMetazoa"/>
        </authorList>
    </citation>
    <scope>IDENTIFICATION</scope>
    <source>
        <strain evidence="4">USDA</strain>
    </source>
</reference>
<dbReference type="EMBL" id="DS235824">
    <property type="protein sequence ID" value="EEB17866.1"/>
    <property type="molecule type" value="Genomic_DNA"/>
</dbReference>
<dbReference type="EnsemblMetazoa" id="PHUM491650-RA">
    <property type="protein sequence ID" value="PHUM491650-PA"/>
    <property type="gene ID" value="PHUM491650"/>
</dbReference>
<proteinExistence type="predicted"/>
<reference evidence="3" key="2">
    <citation type="submission" date="2007-04" db="EMBL/GenBank/DDBJ databases">
        <title>The genome of the human body louse.</title>
        <authorList>
            <consortium name="The Human Body Louse Genome Consortium"/>
            <person name="Kirkness E."/>
            <person name="Walenz B."/>
            <person name="Hass B."/>
            <person name="Bruggner R."/>
            <person name="Strausberg R."/>
        </authorList>
    </citation>
    <scope>NUCLEOTIDE SEQUENCE</scope>
    <source>
        <strain evidence="3">USDA</strain>
    </source>
</reference>
<feature type="region of interest" description="Disordered" evidence="2">
    <location>
        <begin position="177"/>
        <end position="202"/>
    </location>
</feature>
<evidence type="ECO:0000313" key="4">
    <source>
        <dbReference type="EnsemblMetazoa" id="PHUM491650-PA"/>
    </source>
</evidence>
<sequence>MEEPGEMTEDEMEAEEFVNNNEEGGGKANQPDIRVKEMYDAEEMDDTEDVTDSQIMIQLKEAEEEAKELKREIGEIKKKIAEYQCKEVITNDDKAKIQNLQQTLMEKTALLDELIKRIAKLMEMAGKGSLGEETTVLDEDEEEDNFPDDLLPRVVICSSWDDMMPKVVVCMDMKKPNANKRTDSDRDENGLTPEQREELEKERRCMAEERNRLQYQIACMEGEMRVMMRENDMLSKKVAHLKSELENTPPFEFEMSVSATKTPGTGCPKHGNPESGYAVMGPPSSYTATGAVPPGHEMQGKFAVAGAPQQLPPGFPISTYQAMHHNAPMQSNKTAASSQPPGPGQLPCGGMTGIAGKTVPCSKLQPTEPLMTNPNDWSAMMPPYGKKCRKDFNNAQQTTGKGCEFCQMCSQGGGCGACCGGGGGCAGGSGGNYYSNLGGGIAPPSPYAGIQGNMIKPAPVDVSFKVNVQPQGGNCDNNYNNINNVNKQSFDDPNNRSNKIAQQLQEIEVELRRMQRDLCKAKNDKETLKAQQATLNCAKNFLI</sequence>
<evidence type="ECO:0000313" key="5">
    <source>
        <dbReference type="Proteomes" id="UP000009046"/>
    </source>
</evidence>
<accession>E0VWW0</accession>
<keyword evidence="5" id="KW-1185">Reference proteome</keyword>
<gene>
    <name evidence="4" type="primary">8235842</name>
    <name evidence="3" type="ORF">Phum_PHUM491650</name>
</gene>
<reference evidence="3" key="1">
    <citation type="submission" date="2007-04" db="EMBL/GenBank/DDBJ databases">
        <title>Annotation of Pediculus humanus corporis strain USDA.</title>
        <authorList>
            <person name="Kirkness E."/>
            <person name="Hannick L."/>
            <person name="Hass B."/>
            <person name="Bruggner R."/>
            <person name="Lawson D."/>
            <person name="Bidwell S."/>
            <person name="Joardar V."/>
            <person name="Caler E."/>
            <person name="Walenz B."/>
            <person name="Inman J."/>
            <person name="Schobel S."/>
            <person name="Galinsky K."/>
            <person name="Amedeo P."/>
            <person name="Strausberg R."/>
        </authorList>
    </citation>
    <scope>NUCLEOTIDE SEQUENCE</scope>
    <source>
        <strain evidence="3">USDA</strain>
    </source>
</reference>
<dbReference type="VEuPathDB" id="VectorBase:PHUM491650"/>
<dbReference type="InParanoid" id="E0VWW0"/>
<protein>
    <submittedName>
        <fullName evidence="3 4">Uncharacterized protein</fullName>
    </submittedName>
</protein>
<evidence type="ECO:0000313" key="3">
    <source>
        <dbReference type="EMBL" id="EEB17866.1"/>
    </source>
</evidence>